<dbReference type="InterPro" id="IPR021468">
    <property type="entry name" value="DUF3120"/>
</dbReference>
<feature type="transmembrane region" description="Helical" evidence="1">
    <location>
        <begin position="191"/>
        <end position="212"/>
    </location>
</feature>
<sequence length="248" mass="27482">MFNDTWSVRDVTASLLKSPVNLLTFVLGKIGVAKPGLVFAASVFLVSVPVFFEAPLVRYLPLVSLILTGGWFWLSRWLMSQSATAVWGDLLMGFTGSWLAGSLYWGGLRWEPTLHLPVEAIALPMAIWCIRRNQWLVGAWFYVGSLFGTAVTDIYFYLVDLIPHWRQLMLAESDLAMPIFRSAIAQVHTPWGIGCAAVLATVLLVVGFFPLGYRRSSPSETLHWWAFSGAVLSTILVDGLFWLAALAA</sequence>
<reference evidence="2 3" key="1">
    <citation type="journal article" date="2020" name="ISME J.">
        <title>Comparative genomics reveals insights into cyanobacterial evolution and habitat adaptation.</title>
        <authorList>
            <person name="Chen M.Y."/>
            <person name="Teng W.K."/>
            <person name="Zhao L."/>
            <person name="Hu C.X."/>
            <person name="Zhou Y.K."/>
            <person name="Han B.P."/>
            <person name="Song L.R."/>
            <person name="Shu W.S."/>
        </authorList>
    </citation>
    <scope>NUCLEOTIDE SEQUENCE [LARGE SCALE GENOMIC DNA]</scope>
    <source>
        <strain evidence="2 3">FACHB-1370</strain>
    </source>
</reference>
<dbReference type="Proteomes" id="UP000641954">
    <property type="component" value="Unassembled WGS sequence"/>
</dbReference>
<feature type="transmembrane region" description="Helical" evidence="1">
    <location>
        <begin position="56"/>
        <end position="74"/>
    </location>
</feature>
<evidence type="ECO:0000313" key="3">
    <source>
        <dbReference type="Proteomes" id="UP000641954"/>
    </source>
</evidence>
<feature type="transmembrane region" description="Helical" evidence="1">
    <location>
        <begin position="137"/>
        <end position="158"/>
    </location>
</feature>
<gene>
    <name evidence="2" type="ORF">H6G72_04100</name>
</gene>
<keyword evidence="1" id="KW-0472">Membrane</keyword>
<protein>
    <submittedName>
        <fullName evidence="2">DUF3120 domain-containing protein</fullName>
    </submittedName>
</protein>
<dbReference type="Pfam" id="PF11318">
    <property type="entry name" value="DUF3120"/>
    <property type="match status" value="1"/>
</dbReference>
<accession>A0ABR8EBR5</accession>
<keyword evidence="3" id="KW-1185">Reference proteome</keyword>
<feature type="transmembrane region" description="Helical" evidence="1">
    <location>
        <begin position="224"/>
        <end position="245"/>
    </location>
</feature>
<evidence type="ECO:0000313" key="2">
    <source>
        <dbReference type="EMBL" id="MBD2543047.1"/>
    </source>
</evidence>
<keyword evidence="1" id="KW-0812">Transmembrane</keyword>
<keyword evidence="1" id="KW-1133">Transmembrane helix</keyword>
<name>A0ABR8EBR5_9CYAN</name>
<evidence type="ECO:0000256" key="1">
    <source>
        <dbReference type="SAM" id="Phobius"/>
    </source>
</evidence>
<dbReference type="RefSeq" id="WP_054465251.1">
    <property type="nucleotide sequence ID" value="NZ_JACJSK010000004.1"/>
</dbReference>
<proteinExistence type="predicted"/>
<dbReference type="EMBL" id="JACJSK010000004">
    <property type="protein sequence ID" value="MBD2543047.1"/>
    <property type="molecule type" value="Genomic_DNA"/>
</dbReference>
<feature type="transmembrane region" description="Helical" evidence="1">
    <location>
        <begin position="86"/>
        <end position="107"/>
    </location>
</feature>
<organism evidence="2 3">
    <name type="scientific">Planktothricoides raciborskii FACHB-1370</name>
    <dbReference type="NCBI Taxonomy" id="2949576"/>
    <lineage>
        <taxon>Bacteria</taxon>
        <taxon>Bacillati</taxon>
        <taxon>Cyanobacteriota</taxon>
        <taxon>Cyanophyceae</taxon>
        <taxon>Oscillatoriophycideae</taxon>
        <taxon>Oscillatoriales</taxon>
        <taxon>Oscillatoriaceae</taxon>
        <taxon>Planktothricoides</taxon>
    </lineage>
</organism>
<feature type="transmembrane region" description="Helical" evidence="1">
    <location>
        <begin position="20"/>
        <end position="44"/>
    </location>
</feature>
<comment type="caution">
    <text evidence="2">The sequence shown here is derived from an EMBL/GenBank/DDBJ whole genome shotgun (WGS) entry which is preliminary data.</text>
</comment>